<dbReference type="PANTHER" id="PTHR34721:SF11">
    <property type="entry name" value="ACTIVIN_RECP DOMAIN-CONTAINING PROTEIN"/>
    <property type="match status" value="1"/>
</dbReference>
<accession>A0AA36GJ42</accession>
<reference evidence="1" key="1">
    <citation type="submission" date="2023-07" db="EMBL/GenBank/DDBJ databases">
        <authorList>
            <consortium name="CYATHOMIX"/>
        </authorList>
    </citation>
    <scope>NUCLEOTIDE SEQUENCE</scope>
    <source>
        <strain evidence="1">N/A</strain>
    </source>
</reference>
<comment type="caution">
    <text evidence="1">The sequence shown here is derived from an EMBL/GenBank/DDBJ whole genome shotgun (WGS) entry which is preliminary data.</text>
</comment>
<evidence type="ECO:0000313" key="1">
    <source>
        <dbReference type="EMBL" id="CAJ0591156.1"/>
    </source>
</evidence>
<dbReference type="SUPFAM" id="SSF57302">
    <property type="entry name" value="Snake toxin-like"/>
    <property type="match status" value="1"/>
</dbReference>
<dbReference type="EMBL" id="CATQJL010000001">
    <property type="protein sequence ID" value="CAJ0591156.1"/>
    <property type="molecule type" value="Genomic_DNA"/>
</dbReference>
<evidence type="ECO:0000313" key="2">
    <source>
        <dbReference type="Proteomes" id="UP001176961"/>
    </source>
</evidence>
<keyword evidence="2" id="KW-1185">Reference proteome</keyword>
<dbReference type="AlphaFoldDB" id="A0AA36GJ42"/>
<name>A0AA36GJ42_CYLNA</name>
<dbReference type="Proteomes" id="UP001176961">
    <property type="component" value="Unassembled WGS sequence"/>
</dbReference>
<organism evidence="1 2">
    <name type="scientific">Cylicocyclus nassatus</name>
    <name type="common">Nematode worm</name>
    <dbReference type="NCBI Taxonomy" id="53992"/>
    <lineage>
        <taxon>Eukaryota</taxon>
        <taxon>Metazoa</taxon>
        <taxon>Ecdysozoa</taxon>
        <taxon>Nematoda</taxon>
        <taxon>Chromadorea</taxon>
        <taxon>Rhabditida</taxon>
        <taxon>Rhabditina</taxon>
        <taxon>Rhabditomorpha</taxon>
        <taxon>Strongyloidea</taxon>
        <taxon>Strongylidae</taxon>
        <taxon>Cylicocyclus</taxon>
    </lineage>
</organism>
<proteinExistence type="predicted"/>
<dbReference type="PANTHER" id="PTHR34721">
    <property type="entry name" value="PROTEIN CBG09734"/>
    <property type="match status" value="1"/>
</dbReference>
<protein>
    <submittedName>
        <fullName evidence="1">Uncharacterized protein</fullName>
    </submittedName>
</protein>
<sequence>MNHSLQRITAHKRESHSPQIKMKIFLVAVLALPCAFAVRCYYYIDRSDDLNPVKSWMDCDDSKYCFKTYIEQHETLNDKKWIVSRSCGSSNVCKSEGCTGTRNSWSCCCRGELCNLTPSKKIYLLTIFSALYIMFAL</sequence>
<gene>
    <name evidence="1" type="ORF">CYNAS_LOCUS3139</name>
</gene>
<dbReference type="InterPro" id="IPR045860">
    <property type="entry name" value="Snake_toxin-like_sf"/>
</dbReference>